<dbReference type="OrthoDB" id="5290589at2"/>
<feature type="domain" description="PilZ" evidence="1">
    <location>
        <begin position="11"/>
        <end position="100"/>
    </location>
</feature>
<dbReference type="GO" id="GO:0035438">
    <property type="term" value="F:cyclic-di-GMP binding"/>
    <property type="evidence" value="ECO:0007669"/>
    <property type="project" value="InterPro"/>
</dbReference>
<keyword evidence="3" id="KW-1185">Reference proteome</keyword>
<gene>
    <name evidence="2" type="ORF">CK501_07140</name>
</gene>
<name>A0A2A2F9B2_9GAMM</name>
<accession>A0A2A2F9B2</accession>
<dbReference type="Pfam" id="PF07238">
    <property type="entry name" value="PilZ"/>
    <property type="match status" value="1"/>
</dbReference>
<comment type="caution">
    <text evidence="2">The sequence shown here is derived from an EMBL/GenBank/DDBJ whole genome shotgun (WGS) entry which is preliminary data.</text>
</comment>
<dbReference type="SUPFAM" id="SSF141371">
    <property type="entry name" value="PilZ domain-like"/>
    <property type="match status" value="1"/>
</dbReference>
<protein>
    <submittedName>
        <fullName evidence="2">Pilus assembly protein PilZ</fullName>
    </submittedName>
</protein>
<dbReference type="Proteomes" id="UP000218896">
    <property type="component" value="Unassembled WGS sequence"/>
</dbReference>
<sequence>MTGDSMRDTSEKRDFIRMHVDTVIELFEDGSDQRMEGRCVDLSATGMAVEMERELAEGQRVHTSLPSNNPDFPPFETVSSVLRSEPIEGGRWRVGLRIEEVKR</sequence>
<dbReference type="EMBL" id="NSKD01000002">
    <property type="protein sequence ID" value="PAU81314.1"/>
    <property type="molecule type" value="Genomic_DNA"/>
</dbReference>
<proteinExistence type="predicted"/>
<organism evidence="2 3">
    <name type="scientific">Halovibrio salipaludis</name>
    <dbReference type="NCBI Taxonomy" id="2032626"/>
    <lineage>
        <taxon>Bacteria</taxon>
        <taxon>Pseudomonadati</taxon>
        <taxon>Pseudomonadota</taxon>
        <taxon>Gammaproteobacteria</taxon>
        <taxon>Oceanospirillales</taxon>
        <taxon>Halomonadaceae</taxon>
        <taxon>Halovibrio</taxon>
    </lineage>
</organism>
<dbReference type="InterPro" id="IPR009875">
    <property type="entry name" value="PilZ_domain"/>
</dbReference>
<dbReference type="Gene3D" id="2.40.10.220">
    <property type="entry name" value="predicted glycosyltransferase like domains"/>
    <property type="match status" value="1"/>
</dbReference>
<reference evidence="2 3" key="1">
    <citation type="submission" date="2017-08" db="EMBL/GenBank/DDBJ databases">
        <title>Halovibrio sewagensis sp. nov., isolated from wastewater of high salinity.</title>
        <authorList>
            <person name="Dong X."/>
            <person name="Zhang G."/>
        </authorList>
    </citation>
    <scope>NUCLEOTIDE SEQUENCE [LARGE SCALE GENOMIC DNA]</scope>
    <source>
        <strain evidence="2 3">YL5-2</strain>
    </source>
</reference>
<dbReference type="RefSeq" id="WP_095617036.1">
    <property type="nucleotide sequence ID" value="NZ_NSKD01000002.1"/>
</dbReference>
<evidence type="ECO:0000313" key="2">
    <source>
        <dbReference type="EMBL" id="PAU81314.1"/>
    </source>
</evidence>
<dbReference type="AlphaFoldDB" id="A0A2A2F9B2"/>
<evidence type="ECO:0000259" key="1">
    <source>
        <dbReference type="Pfam" id="PF07238"/>
    </source>
</evidence>
<evidence type="ECO:0000313" key="3">
    <source>
        <dbReference type="Proteomes" id="UP000218896"/>
    </source>
</evidence>